<dbReference type="AlphaFoldDB" id="A0AAP4ECP4"/>
<dbReference type="RefSeq" id="WP_196767475.1">
    <property type="nucleotide sequence ID" value="NZ_CP133768.1"/>
</dbReference>
<sequence>MQADEVIICGECRYLVEGKCLKTGTLGVEPEEMGFGELACEEFEETD</sequence>
<evidence type="ECO:0000313" key="1">
    <source>
        <dbReference type="EMBL" id="MDH2334265.1"/>
    </source>
</evidence>
<dbReference type="Proteomes" id="UP001229409">
    <property type="component" value="Unassembled WGS sequence"/>
</dbReference>
<proteinExistence type="predicted"/>
<comment type="caution">
    <text evidence="1">The sequence shown here is derived from an EMBL/GenBank/DDBJ whole genome shotgun (WGS) entry which is preliminary data.</text>
</comment>
<accession>A0AAP4ECP4</accession>
<name>A0AAP4ECP4_PAEPO</name>
<organism evidence="1 2">
    <name type="scientific">Paenibacillus polymyxa</name>
    <name type="common">Bacillus polymyxa</name>
    <dbReference type="NCBI Taxonomy" id="1406"/>
    <lineage>
        <taxon>Bacteria</taxon>
        <taxon>Bacillati</taxon>
        <taxon>Bacillota</taxon>
        <taxon>Bacilli</taxon>
        <taxon>Bacillales</taxon>
        <taxon>Paenibacillaceae</taxon>
        <taxon>Paenibacillus</taxon>
    </lineage>
</organism>
<reference evidence="1" key="1">
    <citation type="submission" date="2023-04" db="EMBL/GenBank/DDBJ databases">
        <title>Uncovering the Secrets of Slow-Growing Bacteria in Tropical Savanna Soil through Cultivation and Genomic Analysis.</title>
        <authorList>
            <person name="Goncalves O.S."/>
            <person name="Santana M.F."/>
        </authorList>
    </citation>
    <scope>NUCLEOTIDE SEQUENCE</scope>
    <source>
        <strain evidence="1">ANTI</strain>
    </source>
</reference>
<protein>
    <submittedName>
        <fullName evidence="1">Uncharacterized protein</fullName>
    </submittedName>
</protein>
<dbReference type="EMBL" id="JARVWT010000016">
    <property type="protein sequence ID" value="MDH2334265.1"/>
    <property type="molecule type" value="Genomic_DNA"/>
</dbReference>
<gene>
    <name evidence="1" type="ORF">QDS18_25665</name>
</gene>
<evidence type="ECO:0000313" key="2">
    <source>
        <dbReference type="Proteomes" id="UP001229409"/>
    </source>
</evidence>